<sequence>MLMWLLVFVLASIVFSALLPYLERFGFGRLPLDLRFRLFGRDWLFPFGSSLLLSAIAWVIARLLR</sequence>
<dbReference type="AlphaFoldDB" id="A0A1J5R9T0"/>
<feature type="transmembrane region" description="Helical" evidence="1">
    <location>
        <begin position="44"/>
        <end position="64"/>
    </location>
</feature>
<comment type="caution">
    <text evidence="2">The sequence shown here is derived from an EMBL/GenBank/DDBJ whole genome shotgun (WGS) entry which is preliminary data.</text>
</comment>
<keyword evidence="1" id="KW-0812">Transmembrane</keyword>
<protein>
    <recommendedName>
        <fullName evidence="3">DUF2905 domain-containing protein</fullName>
    </recommendedName>
</protein>
<dbReference type="InterPro" id="IPR021320">
    <property type="entry name" value="DUF2905"/>
</dbReference>
<reference evidence="2" key="1">
    <citation type="submission" date="2016-10" db="EMBL/GenBank/DDBJ databases">
        <title>Sequence of Gallionella enrichment culture.</title>
        <authorList>
            <person name="Poehlein A."/>
            <person name="Muehling M."/>
            <person name="Daniel R."/>
        </authorList>
    </citation>
    <scope>NUCLEOTIDE SEQUENCE</scope>
</reference>
<keyword evidence="1" id="KW-0472">Membrane</keyword>
<gene>
    <name evidence="2" type="ORF">GALL_317150</name>
</gene>
<evidence type="ECO:0000313" key="2">
    <source>
        <dbReference type="EMBL" id="OIQ86427.1"/>
    </source>
</evidence>
<dbReference type="Pfam" id="PF11146">
    <property type="entry name" value="DUF2905"/>
    <property type="match status" value="1"/>
</dbReference>
<organism evidence="2">
    <name type="scientific">mine drainage metagenome</name>
    <dbReference type="NCBI Taxonomy" id="410659"/>
    <lineage>
        <taxon>unclassified sequences</taxon>
        <taxon>metagenomes</taxon>
        <taxon>ecological metagenomes</taxon>
    </lineage>
</organism>
<dbReference type="EMBL" id="MLJW01000480">
    <property type="protein sequence ID" value="OIQ86427.1"/>
    <property type="molecule type" value="Genomic_DNA"/>
</dbReference>
<name>A0A1J5R9T0_9ZZZZ</name>
<keyword evidence="1" id="KW-1133">Transmembrane helix</keyword>
<evidence type="ECO:0000256" key="1">
    <source>
        <dbReference type="SAM" id="Phobius"/>
    </source>
</evidence>
<accession>A0A1J5R9T0</accession>
<proteinExistence type="predicted"/>
<evidence type="ECO:0008006" key="3">
    <source>
        <dbReference type="Google" id="ProtNLM"/>
    </source>
</evidence>